<proteinExistence type="predicted"/>
<protein>
    <recommendedName>
        <fullName evidence="1">Fumarate lyase N-terminal domain-containing protein</fullName>
    </recommendedName>
</protein>
<feature type="non-terminal residue" evidence="2">
    <location>
        <position position="144"/>
    </location>
</feature>
<dbReference type="SUPFAM" id="SSF48557">
    <property type="entry name" value="L-aspartase-like"/>
    <property type="match status" value="1"/>
</dbReference>
<dbReference type="InterPro" id="IPR022761">
    <property type="entry name" value="Fumarate_lyase_N"/>
</dbReference>
<dbReference type="InterPro" id="IPR024083">
    <property type="entry name" value="Fumarase/histidase_N"/>
</dbReference>
<gene>
    <name evidence="2" type="ORF">S01H1_49179</name>
</gene>
<dbReference type="PANTHER" id="PTHR42696">
    <property type="entry name" value="ASPARTATE AMMONIA-LYASE"/>
    <property type="match status" value="1"/>
</dbReference>
<dbReference type="GO" id="GO:0006531">
    <property type="term" value="P:aspartate metabolic process"/>
    <property type="evidence" value="ECO:0007669"/>
    <property type="project" value="TreeGrafter"/>
</dbReference>
<dbReference type="PANTHER" id="PTHR42696:SF2">
    <property type="entry name" value="ASPARTATE AMMONIA-LYASE"/>
    <property type="match status" value="1"/>
</dbReference>
<comment type="caution">
    <text evidence="2">The sequence shown here is derived from an EMBL/GenBank/DDBJ whole genome shotgun (WGS) entry which is preliminary data.</text>
</comment>
<dbReference type="FunFam" id="1.10.275.10:FF:000001">
    <property type="entry name" value="Fumarate hydratase, mitochondrial"/>
    <property type="match status" value="1"/>
</dbReference>
<organism evidence="2">
    <name type="scientific">marine sediment metagenome</name>
    <dbReference type="NCBI Taxonomy" id="412755"/>
    <lineage>
        <taxon>unclassified sequences</taxon>
        <taxon>metagenomes</taxon>
        <taxon>ecological metagenomes</taxon>
    </lineage>
</organism>
<feature type="domain" description="Fumarate lyase N-terminal" evidence="1">
    <location>
        <begin position="15"/>
        <end position="144"/>
    </location>
</feature>
<dbReference type="InterPro" id="IPR051546">
    <property type="entry name" value="Aspartate_Ammonia-Lyase"/>
</dbReference>
<dbReference type="Pfam" id="PF00206">
    <property type="entry name" value="Lyase_1"/>
    <property type="match status" value="1"/>
</dbReference>
<dbReference type="EMBL" id="BARS01031617">
    <property type="protein sequence ID" value="GAG20169.1"/>
    <property type="molecule type" value="Genomic_DNA"/>
</dbReference>
<accession>X0VP56</accession>
<name>X0VP56_9ZZZZ</name>
<evidence type="ECO:0000313" key="2">
    <source>
        <dbReference type="EMBL" id="GAG20169.1"/>
    </source>
</evidence>
<dbReference type="InterPro" id="IPR008948">
    <property type="entry name" value="L-Aspartase-like"/>
</dbReference>
<evidence type="ECO:0000259" key="1">
    <source>
        <dbReference type="Pfam" id="PF00206"/>
    </source>
</evidence>
<dbReference type="GO" id="GO:0005829">
    <property type="term" value="C:cytosol"/>
    <property type="evidence" value="ECO:0007669"/>
    <property type="project" value="TreeGrafter"/>
</dbReference>
<reference evidence="2" key="1">
    <citation type="journal article" date="2014" name="Front. Microbiol.">
        <title>High frequency of phylogenetically diverse reductive dehalogenase-homologous genes in deep subseafloor sedimentary metagenomes.</title>
        <authorList>
            <person name="Kawai M."/>
            <person name="Futagami T."/>
            <person name="Toyoda A."/>
            <person name="Takaki Y."/>
            <person name="Nishi S."/>
            <person name="Hori S."/>
            <person name="Arai W."/>
            <person name="Tsubouchi T."/>
            <person name="Morono Y."/>
            <person name="Uchiyama I."/>
            <person name="Ito T."/>
            <person name="Fujiyama A."/>
            <person name="Inagaki F."/>
            <person name="Takami H."/>
        </authorList>
    </citation>
    <scope>NUCLEOTIDE SEQUENCE</scope>
    <source>
        <strain evidence="2">Expedition CK06-06</strain>
    </source>
</reference>
<sequence length="144" mass="15628">MEDERPVRIERDSLGDVEVPVDALYGPQTARALVNFTVTGQHVHPRFVEAYVLIKKAAALANSELGELDGERARSIVTAADEVLAGQHREHFVVDPINAGAGTSFNMNTNEVLANRALQLMGREPGDLEALSPNDHVNMAQSTN</sequence>
<dbReference type="AlphaFoldDB" id="X0VP56"/>
<dbReference type="Gene3D" id="1.10.275.10">
    <property type="entry name" value="Fumarase/aspartase (N-terminal domain)"/>
    <property type="match status" value="1"/>
</dbReference>
<dbReference type="GO" id="GO:0008797">
    <property type="term" value="F:aspartate ammonia-lyase activity"/>
    <property type="evidence" value="ECO:0007669"/>
    <property type="project" value="TreeGrafter"/>
</dbReference>